<proteinExistence type="predicted"/>
<feature type="transmembrane region" description="Helical" evidence="1">
    <location>
        <begin position="12"/>
        <end position="35"/>
    </location>
</feature>
<keyword evidence="1" id="KW-1133">Transmembrane helix</keyword>
<name>A0ABM8HUR9_9BACT</name>
<reference evidence="2 3" key="1">
    <citation type="journal article" date="2016" name="C (Basel)">
        <title>Selective Growth of and Electricity Production by Marine Exoelectrogenic Bacteria in Self-Aggregated Hydrogel of Microbially Reduced Graphene Oxide.</title>
        <authorList>
            <person name="Yoshida N."/>
            <person name="Goto Y."/>
            <person name="Miyata Y."/>
        </authorList>
    </citation>
    <scope>NUCLEOTIDE SEQUENCE [LARGE SCALE GENOMIC DNA]</scope>
    <source>
        <strain evidence="2 3">NIT-T3</strain>
    </source>
</reference>
<keyword evidence="3" id="KW-1185">Reference proteome</keyword>
<keyword evidence="1" id="KW-0472">Membrane</keyword>
<evidence type="ECO:0000256" key="1">
    <source>
        <dbReference type="SAM" id="Phobius"/>
    </source>
</evidence>
<dbReference type="Proteomes" id="UP001319827">
    <property type="component" value="Chromosome"/>
</dbReference>
<feature type="transmembrane region" description="Helical" evidence="1">
    <location>
        <begin position="152"/>
        <end position="170"/>
    </location>
</feature>
<evidence type="ECO:0000313" key="2">
    <source>
        <dbReference type="EMBL" id="BCR06667.1"/>
    </source>
</evidence>
<accession>A0ABM8HUR9</accession>
<sequence>MNTPRYFSIRKAFLVPLGLLVLLCCILLVVVLMVGQPVAKAFILGALILPITGLFVESAFRKAVIDEQGITVYKFLRSKSLKFAELTAVETVQVRKRAFLTLCAEDEFLILSNAYGDFPELVRVLLSRVPEGTVSEETRQMAASPPVKSSDVISCWLAVALLAFILYIQLGGRLW</sequence>
<gene>
    <name evidence="2" type="ORF">DESUT3_37360</name>
</gene>
<protein>
    <recommendedName>
        <fullName evidence="4">PH domain-containing protein</fullName>
    </recommendedName>
</protein>
<reference evidence="2 3" key="2">
    <citation type="journal article" date="2021" name="Int. J. Syst. Evol. Microbiol.">
        <title>Isolation and Polyphasic Characterization of Desulfuromonas versatilis sp. Nov., an Electrogenic Bacteria Capable of Versatile Metabolism Isolated from a Graphene Oxide-Reducing Enrichment Culture.</title>
        <authorList>
            <person name="Xie L."/>
            <person name="Yoshida N."/>
            <person name="Ishii S."/>
            <person name="Meng L."/>
        </authorList>
    </citation>
    <scope>NUCLEOTIDE SEQUENCE [LARGE SCALE GENOMIC DNA]</scope>
    <source>
        <strain evidence="2 3">NIT-T3</strain>
    </source>
</reference>
<evidence type="ECO:0000313" key="3">
    <source>
        <dbReference type="Proteomes" id="UP001319827"/>
    </source>
</evidence>
<feature type="transmembrane region" description="Helical" evidence="1">
    <location>
        <begin position="41"/>
        <end position="60"/>
    </location>
</feature>
<keyword evidence="1" id="KW-0812">Transmembrane</keyword>
<evidence type="ECO:0008006" key="4">
    <source>
        <dbReference type="Google" id="ProtNLM"/>
    </source>
</evidence>
<dbReference type="EMBL" id="AP024355">
    <property type="protein sequence ID" value="BCR06667.1"/>
    <property type="molecule type" value="Genomic_DNA"/>
</dbReference>
<dbReference type="RefSeq" id="WP_221250052.1">
    <property type="nucleotide sequence ID" value="NZ_AP024355.1"/>
</dbReference>
<organism evidence="2 3">
    <name type="scientific">Desulfuromonas versatilis</name>
    <dbReference type="NCBI Taxonomy" id="2802975"/>
    <lineage>
        <taxon>Bacteria</taxon>
        <taxon>Pseudomonadati</taxon>
        <taxon>Thermodesulfobacteriota</taxon>
        <taxon>Desulfuromonadia</taxon>
        <taxon>Desulfuromonadales</taxon>
        <taxon>Desulfuromonadaceae</taxon>
        <taxon>Desulfuromonas</taxon>
    </lineage>
</organism>